<reference evidence="1" key="1">
    <citation type="submission" date="2025-08" db="UniProtKB">
        <authorList>
            <consortium name="Ensembl"/>
        </authorList>
    </citation>
    <scope>IDENTIFICATION</scope>
</reference>
<keyword evidence="2" id="KW-1185">Reference proteome</keyword>
<sequence length="102" mass="11812">MLRRRLLSLNLMNQPLDVQLFLSLEHLEPIVGLLMHLLSILLCLREQGGPRRGRDGGKAGRWSSQNIHIYRLSSSSYMGKHQTSLITDHHRNIIIMKKFEIL</sequence>
<dbReference type="AlphaFoldDB" id="A0A8C6FEA1"/>
<reference evidence="1" key="2">
    <citation type="submission" date="2025-09" db="UniProtKB">
        <authorList>
            <consortium name="Ensembl"/>
        </authorList>
    </citation>
    <scope>IDENTIFICATION</scope>
</reference>
<evidence type="ECO:0000313" key="2">
    <source>
        <dbReference type="Proteomes" id="UP000694561"/>
    </source>
</evidence>
<dbReference type="Proteomes" id="UP000694561">
    <property type="component" value="Unplaced"/>
</dbReference>
<evidence type="ECO:0000313" key="1">
    <source>
        <dbReference type="Ensembl" id="ENSMMNP00015029457.1"/>
    </source>
</evidence>
<name>A0A8C6FEA1_MONMO</name>
<proteinExistence type="predicted"/>
<protein>
    <submittedName>
        <fullName evidence="1">Uncharacterized protein</fullName>
    </submittedName>
</protein>
<organism evidence="1 2">
    <name type="scientific">Monodon monoceros</name>
    <name type="common">Narwhal</name>
    <name type="synonym">Ceratodon monodon</name>
    <dbReference type="NCBI Taxonomy" id="40151"/>
    <lineage>
        <taxon>Eukaryota</taxon>
        <taxon>Metazoa</taxon>
        <taxon>Chordata</taxon>
        <taxon>Craniata</taxon>
        <taxon>Vertebrata</taxon>
        <taxon>Euteleostomi</taxon>
        <taxon>Mammalia</taxon>
        <taxon>Eutheria</taxon>
        <taxon>Laurasiatheria</taxon>
        <taxon>Artiodactyla</taxon>
        <taxon>Whippomorpha</taxon>
        <taxon>Cetacea</taxon>
        <taxon>Odontoceti</taxon>
        <taxon>Monodontidae</taxon>
        <taxon>Monodon</taxon>
    </lineage>
</organism>
<accession>A0A8C6FEA1</accession>
<dbReference type="Ensembl" id="ENSMMNT00015032362.1">
    <property type="protein sequence ID" value="ENSMMNP00015029457.1"/>
    <property type="gene ID" value="ENSMMNG00015021458.1"/>
</dbReference>